<organism evidence="1 2">
    <name type="scientific">Microbacterium hominis</name>
    <dbReference type="NCBI Taxonomy" id="162426"/>
    <lineage>
        <taxon>Bacteria</taxon>
        <taxon>Bacillati</taxon>
        <taxon>Actinomycetota</taxon>
        <taxon>Actinomycetes</taxon>
        <taxon>Micrococcales</taxon>
        <taxon>Microbacteriaceae</taxon>
        <taxon>Microbacterium</taxon>
    </lineage>
</organism>
<protein>
    <submittedName>
        <fullName evidence="1">Uncharacterized protein</fullName>
    </submittedName>
</protein>
<dbReference type="Proteomes" id="UP000233276">
    <property type="component" value="Chromosome"/>
</dbReference>
<dbReference type="AlphaFoldDB" id="A0A134DH17"/>
<gene>
    <name evidence="1" type="ORF">CXR34_06840</name>
</gene>
<sequence length="166" mass="16543">MIRTTAVPRSVRAGAAAASVLGMVALAGCSATTTADATASSTPEKTTAATASATPSSTAAAESTASTSVYKDGTYTADGSYSTPESVETISVTVTLADDVITSVEVSGNPTKRESEQYQSQFIGGISSEVVGKNIDEISVSRVAGSSLTSGGFNTAIAEIKSEAKA</sequence>
<dbReference type="OrthoDB" id="4232596at2"/>
<evidence type="ECO:0000313" key="1">
    <source>
        <dbReference type="EMBL" id="AUG29211.1"/>
    </source>
</evidence>
<dbReference type="Gene3D" id="3.90.1010.20">
    <property type="match status" value="1"/>
</dbReference>
<dbReference type="STRING" id="162426.RM52_02180"/>
<dbReference type="KEGG" id="mhos:CXR34_06840"/>
<reference evidence="1 2" key="1">
    <citation type="submission" date="2017-12" db="EMBL/GenBank/DDBJ databases">
        <title>Isolation and characterization of estrogens degradatiion strain Microbacterium hominis SJTG1.</title>
        <authorList>
            <person name="Xiong W."/>
            <person name="Yin C."/>
            <person name="Zheng D."/>
            <person name="Liang R."/>
        </authorList>
    </citation>
    <scope>NUCLEOTIDE SEQUENCE [LARGE SCALE GENOMIC DNA]</scope>
    <source>
        <strain evidence="1 2">SJTG1</strain>
    </source>
</reference>
<name>A0A134DH17_9MICO</name>
<dbReference type="RefSeq" id="WP_060959829.1">
    <property type="nucleotide sequence ID" value="NZ_CP025299.1"/>
</dbReference>
<dbReference type="EMBL" id="CP025299">
    <property type="protein sequence ID" value="AUG29211.1"/>
    <property type="molecule type" value="Genomic_DNA"/>
</dbReference>
<evidence type="ECO:0000313" key="2">
    <source>
        <dbReference type="Proteomes" id="UP000233276"/>
    </source>
</evidence>
<proteinExistence type="predicted"/>
<dbReference type="PROSITE" id="PS51257">
    <property type="entry name" value="PROKAR_LIPOPROTEIN"/>
    <property type="match status" value="1"/>
</dbReference>
<accession>A0A134DH17</accession>